<dbReference type="PROSITE" id="PS50893">
    <property type="entry name" value="ABC_TRANSPORTER_2"/>
    <property type="match status" value="1"/>
</dbReference>
<evidence type="ECO:0000256" key="2">
    <source>
        <dbReference type="ARBA" id="ARBA00022692"/>
    </source>
</evidence>
<feature type="transmembrane region" description="Helical" evidence="7">
    <location>
        <begin position="120"/>
        <end position="140"/>
    </location>
</feature>
<sequence>MNLFWLVLRASRLQIAIAILTGLVSGGSTARLIGLINSAISGNFTDNLVWYFGALALVVLFNSLICQFLLINISEDAVYRLRLRLSEGILSSPLINLEQLGPNRLMATLTEDITTLSNTVYAIPFICVDIAIIGGCLIYLYWLSGIVFAVTVGFIMVAVGSIQLLINNAQHFLNLARNEQDRLFQHFRTLTDGIKELKLHATRRQEFFSEELQTSAAISRKHNVAALLSFSIGQGWSNLLFFILVGLLLFALPNYIAIERSILSAYVLTLTYLLLPMQSILDKLQQLSKASVTLQKIERIGLKLTAETETNSAIKLPLTQNWTKLELQQVTHAYPDEQEDNHFVLGPIDLTIYPSELIFIVGGNGSGKSTLAKVITGLYIPNSGQIKLDDQVIDHRNREWYRQQFSVVFADSYLFERLLDTGNADLDIQVRQYLRLLNLDSKVKIVKGQLTTTALSQGQQKRLVLLTAYLENRPICLFDEWASEQDPNFREFFYKQILLNLKQQGKTVFVISHDAHYFPLADRIIKLDYGKVEYDSYNPL</sequence>
<dbReference type="GO" id="GO:0015833">
    <property type="term" value="P:peptide transport"/>
    <property type="evidence" value="ECO:0007669"/>
    <property type="project" value="InterPro"/>
</dbReference>
<dbReference type="InterPro" id="IPR017871">
    <property type="entry name" value="ABC_transporter-like_CS"/>
</dbReference>
<dbReference type="PROSITE" id="PS50929">
    <property type="entry name" value="ABC_TM1F"/>
    <property type="match status" value="1"/>
</dbReference>
<keyword evidence="4" id="KW-0067">ATP-binding</keyword>
<keyword evidence="6 7" id="KW-0472">Membrane</keyword>
<feature type="transmembrane region" description="Helical" evidence="7">
    <location>
        <begin position="146"/>
        <end position="166"/>
    </location>
</feature>
<dbReference type="Pfam" id="PF00664">
    <property type="entry name" value="ABC_membrane"/>
    <property type="match status" value="1"/>
</dbReference>
<dbReference type="GO" id="GO:1904680">
    <property type="term" value="F:peptide transmembrane transporter activity"/>
    <property type="evidence" value="ECO:0007669"/>
    <property type="project" value="InterPro"/>
</dbReference>
<organism evidence="10 11">
    <name type="scientific">Mojavia pulchra JT2-VF2</name>
    <dbReference type="NCBI Taxonomy" id="287848"/>
    <lineage>
        <taxon>Bacteria</taxon>
        <taxon>Bacillati</taxon>
        <taxon>Cyanobacteriota</taxon>
        <taxon>Cyanophyceae</taxon>
        <taxon>Nostocales</taxon>
        <taxon>Nostocaceae</taxon>
    </lineage>
</organism>
<feature type="domain" description="ABC transporter" evidence="8">
    <location>
        <begin position="325"/>
        <end position="540"/>
    </location>
</feature>
<dbReference type="GO" id="GO:0016887">
    <property type="term" value="F:ATP hydrolysis activity"/>
    <property type="evidence" value="ECO:0007669"/>
    <property type="project" value="InterPro"/>
</dbReference>
<dbReference type="InterPro" id="IPR003593">
    <property type="entry name" value="AAA+_ATPase"/>
</dbReference>
<keyword evidence="2 7" id="KW-0812">Transmembrane</keyword>
<feature type="domain" description="ABC transmembrane type-1" evidence="9">
    <location>
        <begin position="16"/>
        <end position="289"/>
    </location>
</feature>
<evidence type="ECO:0000256" key="6">
    <source>
        <dbReference type="ARBA" id="ARBA00023136"/>
    </source>
</evidence>
<dbReference type="EMBL" id="JAHHHN010000023">
    <property type="protein sequence ID" value="MBW4564590.1"/>
    <property type="molecule type" value="Genomic_DNA"/>
</dbReference>
<dbReference type="GO" id="GO:0005524">
    <property type="term" value="F:ATP binding"/>
    <property type="evidence" value="ECO:0007669"/>
    <property type="project" value="UniProtKB-KW"/>
</dbReference>
<dbReference type="SUPFAM" id="SSF90123">
    <property type="entry name" value="ABC transporter transmembrane region"/>
    <property type="match status" value="1"/>
</dbReference>
<comment type="caution">
    <text evidence="10">The sequence shown here is derived from an EMBL/GenBank/DDBJ whole genome shotgun (WGS) entry which is preliminary data.</text>
</comment>
<dbReference type="SMART" id="SM00382">
    <property type="entry name" value="AAA"/>
    <property type="match status" value="1"/>
</dbReference>
<gene>
    <name evidence="10" type="ORF">KME32_26370</name>
</gene>
<name>A0A951UJQ4_9NOST</name>
<evidence type="ECO:0000313" key="11">
    <source>
        <dbReference type="Proteomes" id="UP000715781"/>
    </source>
</evidence>
<feature type="transmembrane region" description="Helical" evidence="7">
    <location>
        <begin position="263"/>
        <end position="281"/>
    </location>
</feature>
<dbReference type="GO" id="GO:0140359">
    <property type="term" value="F:ABC-type transporter activity"/>
    <property type="evidence" value="ECO:0007669"/>
    <property type="project" value="InterPro"/>
</dbReference>
<reference evidence="10" key="1">
    <citation type="submission" date="2021-05" db="EMBL/GenBank/DDBJ databases">
        <authorList>
            <person name="Pietrasiak N."/>
            <person name="Ward R."/>
            <person name="Stajich J.E."/>
            <person name="Kurbessoian T."/>
        </authorList>
    </citation>
    <scope>NUCLEOTIDE SEQUENCE</scope>
    <source>
        <strain evidence="10">JT2-VF2</strain>
    </source>
</reference>
<dbReference type="Proteomes" id="UP000715781">
    <property type="component" value="Unassembled WGS sequence"/>
</dbReference>
<dbReference type="NCBIfam" id="TIGR01194">
    <property type="entry name" value="cyc_pep_trnsptr"/>
    <property type="match status" value="1"/>
</dbReference>
<dbReference type="InterPro" id="IPR039421">
    <property type="entry name" value="Type_1_exporter"/>
</dbReference>
<dbReference type="InterPro" id="IPR036640">
    <property type="entry name" value="ABC1_TM_sf"/>
</dbReference>
<dbReference type="PROSITE" id="PS00211">
    <property type="entry name" value="ABC_TRANSPORTER_1"/>
    <property type="match status" value="1"/>
</dbReference>
<evidence type="ECO:0000256" key="7">
    <source>
        <dbReference type="SAM" id="Phobius"/>
    </source>
</evidence>
<dbReference type="Pfam" id="PF00005">
    <property type="entry name" value="ABC_tran"/>
    <property type="match status" value="1"/>
</dbReference>
<dbReference type="InterPro" id="IPR005898">
    <property type="entry name" value="Cyc_pep_transpt_SyrD/YojI"/>
</dbReference>
<evidence type="ECO:0000256" key="4">
    <source>
        <dbReference type="ARBA" id="ARBA00022840"/>
    </source>
</evidence>
<evidence type="ECO:0000256" key="3">
    <source>
        <dbReference type="ARBA" id="ARBA00022741"/>
    </source>
</evidence>
<feature type="transmembrane region" description="Helical" evidence="7">
    <location>
        <begin position="239"/>
        <end position="257"/>
    </location>
</feature>
<dbReference type="PANTHER" id="PTHR24221">
    <property type="entry name" value="ATP-BINDING CASSETTE SUB-FAMILY B"/>
    <property type="match status" value="1"/>
</dbReference>
<evidence type="ECO:0000259" key="9">
    <source>
        <dbReference type="PROSITE" id="PS50929"/>
    </source>
</evidence>
<evidence type="ECO:0000256" key="5">
    <source>
        <dbReference type="ARBA" id="ARBA00022989"/>
    </source>
</evidence>
<protein>
    <submittedName>
        <fullName evidence="10">Cyclic peptide export ABC transporter</fullName>
    </submittedName>
</protein>
<evidence type="ECO:0000259" key="8">
    <source>
        <dbReference type="PROSITE" id="PS50893"/>
    </source>
</evidence>
<reference evidence="10" key="2">
    <citation type="journal article" date="2022" name="Microbiol. Resour. Announc.">
        <title>Metagenome Sequencing to Explore Phylogenomics of Terrestrial Cyanobacteria.</title>
        <authorList>
            <person name="Ward R.D."/>
            <person name="Stajich J.E."/>
            <person name="Johansen J.R."/>
            <person name="Huntemann M."/>
            <person name="Clum A."/>
            <person name="Foster B."/>
            <person name="Foster B."/>
            <person name="Roux S."/>
            <person name="Palaniappan K."/>
            <person name="Varghese N."/>
            <person name="Mukherjee S."/>
            <person name="Reddy T.B.K."/>
            <person name="Daum C."/>
            <person name="Copeland A."/>
            <person name="Chen I.A."/>
            <person name="Ivanova N.N."/>
            <person name="Kyrpides N.C."/>
            <person name="Shapiro N."/>
            <person name="Eloe-Fadrosh E.A."/>
            <person name="Pietrasiak N."/>
        </authorList>
    </citation>
    <scope>NUCLEOTIDE SEQUENCE</scope>
    <source>
        <strain evidence="10">JT2-VF2</strain>
    </source>
</reference>
<proteinExistence type="predicted"/>
<dbReference type="GO" id="GO:0005886">
    <property type="term" value="C:plasma membrane"/>
    <property type="evidence" value="ECO:0007669"/>
    <property type="project" value="UniProtKB-SubCell"/>
</dbReference>
<dbReference type="InterPro" id="IPR011527">
    <property type="entry name" value="ABC1_TM_dom"/>
</dbReference>
<dbReference type="AlphaFoldDB" id="A0A951UJQ4"/>
<dbReference type="GO" id="GO:0034040">
    <property type="term" value="F:ATPase-coupled lipid transmembrane transporter activity"/>
    <property type="evidence" value="ECO:0007669"/>
    <property type="project" value="TreeGrafter"/>
</dbReference>
<dbReference type="CDD" id="cd03228">
    <property type="entry name" value="ABCC_MRP_Like"/>
    <property type="match status" value="1"/>
</dbReference>
<dbReference type="PANTHER" id="PTHR24221:SF654">
    <property type="entry name" value="ATP-BINDING CASSETTE SUB-FAMILY B MEMBER 6"/>
    <property type="match status" value="1"/>
</dbReference>
<dbReference type="SUPFAM" id="SSF52540">
    <property type="entry name" value="P-loop containing nucleoside triphosphate hydrolases"/>
    <property type="match status" value="1"/>
</dbReference>
<evidence type="ECO:0000313" key="10">
    <source>
        <dbReference type="EMBL" id="MBW4564590.1"/>
    </source>
</evidence>
<accession>A0A951UJQ4</accession>
<dbReference type="Gene3D" id="3.40.50.300">
    <property type="entry name" value="P-loop containing nucleotide triphosphate hydrolases"/>
    <property type="match status" value="1"/>
</dbReference>
<dbReference type="InterPro" id="IPR003439">
    <property type="entry name" value="ABC_transporter-like_ATP-bd"/>
</dbReference>
<evidence type="ECO:0000256" key="1">
    <source>
        <dbReference type="ARBA" id="ARBA00004651"/>
    </source>
</evidence>
<keyword evidence="5 7" id="KW-1133">Transmembrane helix</keyword>
<keyword evidence="3" id="KW-0547">Nucleotide-binding</keyword>
<comment type="subcellular location">
    <subcellularLocation>
        <location evidence="1">Cell membrane</location>
        <topology evidence="1">Multi-pass membrane protein</topology>
    </subcellularLocation>
</comment>
<feature type="transmembrane region" description="Helical" evidence="7">
    <location>
        <begin position="48"/>
        <end position="73"/>
    </location>
</feature>
<dbReference type="InterPro" id="IPR027417">
    <property type="entry name" value="P-loop_NTPase"/>
</dbReference>
<dbReference type="Gene3D" id="1.20.1560.10">
    <property type="entry name" value="ABC transporter type 1, transmembrane domain"/>
    <property type="match status" value="1"/>
</dbReference>